<dbReference type="Proteomes" id="UP001604043">
    <property type="component" value="Unassembled WGS sequence"/>
</dbReference>
<dbReference type="InterPro" id="IPR009056">
    <property type="entry name" value="Cyt_c-like_dom"/>
</dbReference>
<dbReference type="Pfam" id="PF00034">
    <property type="entry name" value="Cytochrom_C"/>
    <property type="match status" value="2"/>
</dbReference>
<sequence length="323" mass="34857">MFSSCRLARDVIVAAFCLVASAAGADEPPPVWAYPVAPPDYAPPKDDGSVRHVPGSSRGYTLTEIRDLFVARDWFPDAHPPMPAVVAQGRHPDTRPCGVCHRPEGVGGPENASLAGLPADYMLRQIDDFRSGARSTGVKERAHVFRMVAALRNLSEQEIAEAVAYYAALKLPPRITVVETDTVPASDVPSWYYTPKKDGAPEPLGGRIIEVPDDEENFVNRDFHVTFTAYVPRGSIALGETIAKDGLDARIPACVACHGEGLKGIGDIPPLAGRSPSYLVRQLYEFKHGLRDGPMAAPMRVTTEEMSLPEMVALAAYAASLKP</sequence>
<keyword evidence="2 6" id="KW-0349">Heme</keyword>
<dbReference type="RefSeq" id="WP_394005832.1">
    <property type="nucleotide sequence ID" value="NZ_JBAFUR010000001.1"/>
</dbReference>
<name>A0ABW6ZEI2_9HYPH</name>
<organism evidence="9 10">
    <name type="scientific">Xanthobacter aminoxidans</name>
    <dbReference type="NCBI Taxonomy" id="186280"/>
    <lineage>
        <taxon>Bacteria</taxon>
        <taxon>Pseudomonadati</taxon>
        <taxon>Pseudomonadota</taxon>
        <taxon>Alphaproteobacteria</taxon>
        <taxon>Hyphomicrobiales</taxon>
        <taxon>Xanthobacteraceae</taxon>
        <taxon>Xanthobacter</taxon>
    </lineage>
</organism>
<dbReference type="EMBL" id="JBAFUR010000001">
    <property type="protein sequence ID" value="MFG1251717.1"/>
    <property type="molecule type" value="Genomic_DNA"/>
</dbReference>
<dbReference type="PANTHER" id="PTHR33751">
    <property type="entry name" value="CBB3-TYPE CYTOCHROME C OXIDASE SUBUNIT FIXP"/>
    <property type="match status" value="1"/>
</dbReference>
<dbReference type="InterPro" id="IPR050597">
    <property type="entry name" value="Cytochrome_c_Oxidase_Subunit"/>
</dbReference>
<keyword evidence="3 6" id="KW-0479">Metal-binding</keyword>
<gene>
    <name evidence="9" type="ORF">V5F30_05855</name>
</gene>
<keyword evidence="10" id="KW-1185">Reference proteome</keyword>
<keyword evidence="4" id="KW-0249">Electron transport</keyword>
<feature type="domain" description="Cytochrome c" evidence="8">
    <location>
        <begin position="84"/>
        <end position="170"/>
    </location>
</feature>
<evidence type="ECO:0000256" key="6">
    <source>
        <dbReference type="PROSITE-ProRule" id="PRU00433"/>
    </source>
</evidence>
<evidence type="ECO:0000256" key="3">
    <source>
        <dbReference type="ARBA" id="ARBA00022723"/>
    </source>
</evidence>
<proteinExistence type="predicted"/>
<feature type="domain" description="Cytochrome c" evidence="8">
    <location>
        <begin position="234"/>
        <end position="322"/>
    </location>
</feature>
<dbReference type="SUPFAM" id="SSF46626">
    <property type="entry name" value="Cytochrome c"/>
    <property type="match status" value="2"/>
</dbReference>
<evidence type="ECO:0000256" key="4">
    <source>
        <dbReference type="ARBA" id="ARBA00022982"/>
    </source>
</evidence>
<feature type="chain" id="PRO_5045616470" evidence="7">
    <location>
        <begin position="26"/>
        <end position="323"/>
    </location>
</feature>
<reference evidence="9 10" key="1">
    <citation type="submission" date="2024-02" db="EMBL/GenBank/DDBJ databases">
        <title>Expansion and revision of Xanthobacter and proposal of Roseixanthobacter gen. nov.</title>
        <authorList>
            <person name="Soltysiak M.P.M."/>
            <person name="Jalihal A."/>
            <person name="Ory A."/>
            <person name="Chrisophersen C."/>
            <person name="Lee A.D."/>
            <person name="Boulton J."/>
            <person name="Springer M."/>
        </authorList>
    </citation>
    <scope>NUCLEOTIDE SEQUENCE [LARGE SCALE GENOMIC DNA]</scope>
    <source>
        <strain evidence="9 10">CB5</strain>
    </source>
</reference>
<evidence type="ECO:0000256" key="2">
    <source>
        <dbReference type="ARBA" id="ARBA00022617"/>
    </source>
</evidence>
<evidence type="ECO:0000256" key="7">
    <source>
        <dbReference type="SAM" id="SignalP"/>
    </source>
</evidence>
<comment type="caution">
    <text evidence="9">The sequence shown here is derived from an EMBL/GenBank/DDBJ whole genome shotgun (WGS) entry which is preliminary data.</text>
</comment>
<keyword evidence="7" id="KW-0732">Signal</keyword>
<evidence type="ECO:0000313" key="10">
    <source>
        <dbReference type="Proteomes" id="UP001604043"/>
    </source>
</evidence>
<evidence type="ECO:0000313" key="9">
    <source>
        <dbReference type="EMBL" id="MFG1251717.1"/>
    </source>
</evidence>
<accession>A0ABW6ZEI2</accession>
<dbReference type="PROSITE" id="PS51007">
    <property type="entry name" value="CYTC"/>
    <property type="match status" value="2"/>
</dbReference>
<dbReference type="InterPro" id="IPR036909">
    <property type="entry name" value="Cyt_c-like_dom_sf"/>
</dbReference>
<feature type="signal peptide" evidence="7">
    <location>
        <begin position="1"/>
        <end position="25"/>
    </location>
</feature>
<protein>
    <submittedName>
        <fullName evidence="9">C-type cytochrome</fullName>
    </submittedName>
</protein>
<keyword evidence="5 6" id="KW-0408">Iron</keyword>
<keyword evidence="1" id="KW-0813">Transport</keyword>
<evidence type="ECO:0000256" key="1">
    <source>
        <dbReference type="ARBA" id="ARBA00022448"/>
    </source>
</evidence>
<dbReference type="PANTHER" id="PTHR33751:SF9">
    <property type="entry name" value="CYTOCHROME C4"/>
    <property type="match status" value="1"/>
</dbReference>
<evidence type="ECO:0000259" key="8">
    <source>
        <dbReference type="PROSITE" id="PS51007"/>
    </source>
</evidence>
<evidence type="ECO:0000256" key="5">
    <source>
        <dbReference type="ARBA" id="ARBA00023004"/>
    </source>
</evidence>
<dbReference type="Gene3D" id="1.10.760.10">
    <property type="entry name" value="Cytochrome c-like domain"/>
    <property type="match status" value="2"/>
</dbReference>